<accession>A0A061FS26</accession>
<feature type="signal peptide" evidence="3">
    <location>
        <begin position="1"/>
        <end position="21"/>
    </location>
</feature>
<dbReference type="eggNOG" id="ENOG502RZES">
    <property type="taxonomic scope" value="Eukaryota"/>
</dbReference>
<feature type="region of interest" description="Disordered" evidence="2">
    <location>
        <begin position="72"/>
        <end position="91"/>
    </location>
</feature>
<dbReference type="AlphaFoldDB" id="A0A061FS26"/>
<sequence>MASKVIASTALFLYFNLLILAFSVSFRNIDYPSDNDAKTNSHDSLNGVGEILHDLLNGDSSNGKGLINFNGLSNESGDNSNDNSKDSTANSEKPVVILPAEAMILGALNHQGKSTCNSLNLGVCANLLNGLVKAELGDVPTKPCCSLIQGLADLEAAACLCTAIKASVLGINLDLPISLSVLLNNCGREVSSDYQCTP</sequence>
<dbReference type="Gene3D" id="1.10.110.10">
    <property type="entry name" value="Plant lipid-transfer and hydrophobic proteins"/>
    <property type="match status" value="1"/>
</dbReference>
<reference evidence="5 6" key="1">
    <citation type="journal article" date="2013" name="Genome Biol.">
        <title>The genome sequence of the most widely cultivated cacao type and its use to identify candidate genes regulating pod color.</title>
        <authorList>
            <person name="Motamayor J.C."/>
            <person name="Mockaitis K."/>
            <person name="Schmutz J."/>
            <person name="Haiminen N."/>
            <person name="Iii D.L."/>
            <person name="Cornejo O."/>
            <person name="Findley S.D."/>
            <person name="Zheng P."/>
            <person name="Utro F."/>
            <person name="Royaert S."/>
            <person name="Saski C."/>
            <person name="Jenkins J."/>
            <person name="Podicheti R."/>
            <person name="Zhao M."/>
            <person name="Scheffler B.E."/>
            <person name="Stack J.C."/>
            <person name="Feltus F.A."/>
            <person name="Mustiga G.M."/>
            <person name="Amores F."/>
            <person name="Phillips W."/>
            <person name="Marelli J.P."/>
            <person name="May G.D."/>
            <person name="Shapiro H."/>
            <person name="Ma J."/>
            <person name="Bustamante C.D."/>
            <person name="Schnell R.J."/>
            <person name="Main D."/>
            <person name="Gilbert D."/>
            <person name="Parida L."/>
            <person name="Kuhn D.N."/>
        </authorList>
    </citation>
    <scope>NUCLEOTIDE SEQUENCE [LARGE SCALE GENOMIC DNA]</scope>
    <source>
        <strain evidence="6">cv. Matina 1-6</strain>
    </source>
</reference>
<protein>
    <submittedName>
        <fullName evidence="5">QLTG3-1 protein</fullName>
    </submittedName>
</protein>
<name>A0A061FS26_THECC</name>
<keyword evidence="6" id="KW-1185">Reference proteome</keyword>
<dbReference type="InterPro" id="IPR016140">
    <property type="entry name" value="Bifunc_inhib/LTP/seed_store"/>
</dbReference>
<dbReference type="InParanoid" id="A0A061FS26"/>
<evidence type="ECO:0000256" key="1">
    <source>
        <dbReference type="ARBA" id="ARBA00008965"/>
    </source>
</evidence>
<dbReference type="PANTHER" id="PTHR31731">
    <property type="match status" value="1"/>
</dbReference>
<dbReference type="HOGENOM" id="CLU_055715_2_1_1"/>
<dbReference type="SMART" id="SM00499">
    <property type="entry name" value="AAI"/>
    <property type="match status" value="1"/>
</dbReference>
<dbReference type="Proteomes" id="UP000026915">
    <property type="component" value="Chromosome 10"/>
</dbReference>
<keyword evidence="3" id="KW-0732">Signal</keyword>
<comment type="similarity">
    <text evidence="1">Belongs to the plant LTP family. PEARLI1 subfamily.</text>
</comment>
<evidence type="ECO:0000313" key="6">
    <source>
        <dbReference type="Proteomes" id="UP000026915"/>
    </source>
</evidence>
<evidence type="ECO:0000256" key="2">
    <source>
        <dbReference type="SAM" id="MobiDB-lite"/>
    </source>
</evidence>
<dbReference type="CDD" id="cd01958">
    <property type="entry name" value="HPS_like"/>
    <property type="match status" value="1"/>
</dbReference>
<dbReference type="Gramene" id="EOY19663">
    <property type="protein sequence ID" value="EOY19663"/>
    <property type="gene ID" value="TCM_044830"/>
</dbReference>
<dbReference type="SUPFAM" id="SSF47699">
    <property type="entry name" value="Bifunctional inhibitor/lipid-transfer protein/seed storage 2S albumin"/>
    <property type="match status" value="1"/>
</dbReference>
<dbReference type="Pfam" id="PF14547">
    <property type="entry name" value="Hydrophob_seed"/>
    <property type="match status" value="1"/>
</dbReference>
<dbReference type="STRING" id="3641.A0A061FS26"/>
<evidence type="ECO:0000256" key="3">
    <source>
        <dbReference type="SAM" id="SignalP"/>
    </source>
</evidence>
<evidence type="ECO:0000259" key="4">
    <source>
        <dbReference type="SMART" id="SM00499"/>
    </source>
</evidence>
<dbReference type="InterPro" id="IPR027923">
    <property type="entry name" value="Hydrophob_seed_dom"/>
</dbReference>
<feature type="chain" id="PRO_5001598540" evidence="3">
    <location>
        <begin position="22"/>
        <end position="198"/>
    </location>
</feature>
<evidence type="ECO:0000313" key="5">
    <source>
        <dbReference type="EMBL" id="EOY19663.1"/>
    </source>
</evidence>
<dbReference type="InterPro" id="IPR036312">
    <property type="entry name" value="Bifun_inhib/LTP/seed_sf"/>
</dbReference>
<proteinExistence type="inferred from homology"/>
<feature type="domain" description="Bifunctional inhibitor/plant lipid transfer protein/seed storage helical" evidence="4">
    <location>
        <begin position="116"/>
        <end position="196"/>
    </location>
</feature>
<gene>
    <name evidence="5" type="ORF">TCM_044830</name>
</gene>
<organism evidence="5 6">
    <name type="scientific">Theobroma cacao</name>
    <name type="common">Cacao</name>
    <name type="synonym">Cocoa</name>
    <dbReference type="NCBI Taxonomy" id="3641"/>
    <lineage>
        <taxon>Eukaryota</taxon>
        <taxon>Viridiplantae</taxon>
        <taxon>Streptophyta</taxon>
        <taxon>Embryophyta</taxon>
        <taxon>Tracheophyta</taxon>
        <taxon>Spermatophyta</taxon>
        <taxon>Magnoliopsida</taxon>
        <taxon>eudicotyledons</taxon>
        <taxon>Gunneridae</taxon>
        <taxon>Pentapetalae</taxon>
        <taxon>rosids</taxon>
        <taxon>malvids</taxon>
        <taxon>Malvales</taxon>
        <taxon>Malvaceae</taxon>
        <taxon>Byttnerioideae</taxon>
        <taxon>Theobroma</taxon>
    </lineage>
</organism>
<dbReference type="InterPro" id="IPR051636">
    <property type="entry name" value="Plant_LTP/defense-related"/>
</dbReference>
<dbReference type="EMBL" id="CM001888">
    <property type="protein sequence ID" value="EOY19663.1"/>
    <property type="molecule type" value="Genomic_DNA"/>
</dbReference>